<name>A0AAV3NM83_LITER</name>
<feature type="region of interest" description="Disordered" evidence="1">
    <location>
        <begin position="1"/>
        <end position="28"/>
    </location>
</feature>
<dbReference type="AlphaFoldDB" id="A0AAV3NM83"/>
<organism evidence="2 3">
    <name type="scientific">Lithospermum erythrorhizon</name>
    <name type="common">Purple gromwell</name>
    <name type="synonym">Lithospermum officinale var. erythrorhizon</name>
    <dbReference type="NCBI Taxonomy" id="34254"/>
    <lineage>
        <taxon>Eukaryota</taxon>
        <taxon>Viridiplantae</taxon>
        <taxon>Streptophyta</taxon>
        <taxon>Embryophyta</taxon>
        <taxon>Tracheophyta</taxon>
        <taxon>Spermatophyta</taxon>
        <taxon>Magnoliopsida</taxon>
        <taxon>eudicotyledons</taxon>
        <taxon>Gunneridae</taxon>
        <taxon>Pentapetalae</taxon>
        <taxon>asterids</taxon>
        <taxon>lamiids</taxon>
        <taxon>Boraginales</taxon>
        <taxon>Boraginaceae</taxon>
        <taxon>Boraginoideae</taxon>
        <taxon>Lithospermeae</taxon>
        <taxon>Lithospermum</taxon>
    </lineage>
</organism>
<dbReference type="EMBL" id="BAABME010000178">
    <property type="protein sequence ID" value="GAA0140410.1"/>
    <property type="molecule type" value="Genomic_DNA"/>
</dbReference>
<reference evidence="2 3" key="1">
    <citation type="submission" date="2024-01" db="EMBL/GenBank/DDBJ databases">
        <title>The complete chloroplast genome sequence of Lithospermum erythrorhizon: insights into the phylogenetic relationship among Boraginaceae species and the maternal lineages of purple gromwells.</title>
        <authorList>
            <person name="Okada T."/>
            <person name="Watanabe K."/>
        </authorList>
    </citation>
    <scope>NUCLEOTIDE SEQUENCE [LARGE SCALE GENOMIC DNA]</scope>
</reference>
<evidence type="ECO:0000313" key="2">
    <source>
        <dbReference type="EMBL" id="GAA0140410.1"/>
    </source>
</evidence>
<comment type="caution">
    <text evidence="2">The sequence shown here is derived from an EMBL/GenBank/DDBJ whole genome shotgun (WGS) entry which is preliminary data.</text>
</comment>
<keyword evidence="3" id="KW-1185">Reference proteome</keyword>
<gene>
    <name evidence="2" type="ORF">LIER_01765</name>
</gene>
<proteinExistence type="predicted"/>
<dbReference type="Proteomes" id="UP001454036">
    <property type="component" value="Unassembled WGS sequence"/>
</dbReference>
<accession>A0AAV3NM83</accession>
<evidence type="ECO:0000313" key="3">
    <source>
        <dbReference type="Proteomes" id="UP001454036"/>
    </source>
</evidence>
<protein>
    <submittedName>
        <fullName evidence="2">Uncharacterized protein</fullName>
    </submittedName>
</protein>
<feature type="region of interest" description="Disordered" evidence="1">
    <location>
        <begin position="126"/>
        <end position="156"/>
    </location>
</feature>
<sequence length="156" mass="17135">MEHSTTIDLEELERKAEERKRSRKGKGPVSLLITRHPTVLKQEDGFGEDAKPLTISDKLIKGKHVLDVEFNEADQPELIPEGDAAVMLLKVYEEELLRVESEIQAKTVLASELKAKIHALKSRVPPAVNTSTDHPVPIATKSANPPAGNETSTSLV</sequence>
<evidence type="ECO:0000256" key="1">
    <source>
        <dbReference type="SAM" id="MobiDB-lite"/>
    </source>
</evidence>